<protein>
    <recommendedName>
        <fullName evidence="2">DUF6199 domain-containing protein</fullName>
    </recommendedName>
</protein>
<feature type="domain" description="DUF6199" evidence="2">
    <location>
        <begin position="5"/>
        <end position="62"/>
    </location>
</feature>
<evidence type="ECO:0000313" key="4">
    <source>
        <dbReference type="Proteomes" id="UP000267798"/>
    </source>
</evidence>
<dbReference type="Pfam" id="PF19701">
    <property type="entry name" value="DUF6199"/>
    <property type="match status" value="1"/>
</dbReference>
<dbReference type="OrthoDB" id="1956087at2"/>
<feature type="transmembrane region" description="Helical" evidence="1">
    <location>
        <begin position="40"/>
        <end position="65"/>
    </location>
</feature>
<gene>
    <name evidence="3" type="ORF">D3P09_13600</name>
</gene>
<keyword evidence="1" id="KW-1133">Transmembrane helix</keyword>
<evidence type="ECO:0000313" key="3">
    <source>
        <dbReference type="EMBL" id="RJX39210.1"/>
    </source>
</evidence>
<sequence>MFILSIVLLPMGLVMLIQPQWIWAISEEWKSNDATEPSDLYLLSTRLGGVVSTLVGLGGIIASFFL</sequence>
<dbReference type="InterPro" id="IPR045679">
    <property type="entry name" value="DUF6199"/>
</dbReference>
<keyword evidence="1" id="KW-0472">Membrane</keyword>
<keyword evidence="1" id="KW-0812">Transmembrane</keyword>
<dbReference type="Proteomes" id="UP000267798">
    <property type="component" value="Unassembled WGS sequence"/>
</dbReference>
<evidence type="ECO:0000259" key="2">
    <source>
        <dbReference type="Pfam" id="PF19701"/>
    </source>
</evidence>
<reference evidence="3 4" key="1">
    <citation type="submission" date="2018-09" db="EMBL/GenBank/DDBJ databases">
        <title>Paenibacillus aracenensis nov. sp. isolated from a cave in southern Spain.</title>
        <authorList>
            <person name="Jurado V."/>
            <person name="Gutierrez-Patricio S."/>
            <person name="Gonzalez-Pimentel J.L."/>
            <person name="Miller A.Z."/>
            <person name="Laiz L."/>
            <person name="Saiz-Jimenez C."/>
        </authorList>
    </citation>
    <scope>NUCLEOTIDE SEQUENCE [LARGE SCALE GENOMIC DNA]</scope>
    <source>
        <strain evidence="3 4">JCM 19203</strain>
    </source>
</reference>
<proteinExistence type="predicted"/>
<accession>A0A3A6PG63</accession>
<organism evidence="3 4">
    <name type="scientific">Paenibacillus pinisoli</name>
    <dbReference type="NCBI Taxonomy" id="1276110"/>
    <lineage>
        <taxon>Bacteria</taxon>
        <taxon>Bacillati</taxon>
        <taxon>Bacillota</taxon>
        <taxon>Bacilli</taxon>
        <taxon>Bacillales</taxon>
        <taxon>Paenibacillaceae</taxon>
        <taxon>Paenibacillus</taxon>
    </lineage>
</organism>
<dbReference type="EMBL" id="QXQB01000003">
    <property type="protein sequence ID" value="RJX39210.1"/>
    <property type="molecule type" value="Genomic_DNA"/>
</dbReference>
<keyword evidence="4" id="KW-1185">Reference proteome</keyword>
<name>A0A3A6PG63_9BACL</name>
<comment type="caution">
    <text evidence="3">The sequence shown here is derived from an EMBL/GenBank/DDBJ whole genome shotgun (WGS) entry which is preliminary data.</text>
</comment>
<evidence type="ECO:0000256" key="1">
    <source>
        <dbReference type="SAM" id="Phobius"/>
    </source>
</evidence>
<dbReference type="AlphaFoldDB" id="A0A3A6PG63"/>